<protein>
    <submittedName>
        <fullName evidence="3">Uncharacterized protein</fullName>
    </submittedName>
</protein>
<evidence type="ECO:0000313" key="3">
    <source>
        <dbReference type="WBParaSite" id="PSAMB.scaffold3352size18637.g21252.t1"/>
    </source>
</evidence>
<proteinExistence type="predicted"/>
<reference evidence="3" key="1">
    <citation type="submission" date="2022-11" db="UniProtKB">
        <authorList>
            <consortium name="WormBaseParasite"/>
        </authorList>
    </citation>
    <scope>IDENTIFICATION</scope>
</reference>
<dbReference type="WBParaSite" id="PSAMB.scaffold3352size18637.g21252.t1">
    <property type="protein sequence ID" value="PSAMB.scaffold3352size18637.g21252.t1"/>
    <property type="gene ID" value="PSAMB.scaffold3352size18637.g21252"/>
</dbReference>
<evidence type="ECO:0000313" key="2">
    <source>
        <dbReference type="Proteomes" id="UP000887566"/>
    </source>
</evidence>
<name>A0A914W7P1_9BILA</name>
<dbReference type="AlphaFoldDB" id="A0A914W7P1"/>
<keyword evidence="2" id="KW-1185">Reference proteome</keyword>
<organism evidence="2 3">
    <name type="scientific">Plectus sambesii</name>
    <dbReference type="NCBI Taxonomy" id="2011161"/>
    <lineage>
        <taxon>Eukaryota</taxon>
        <taxon>Metazoa</taxon>
        <taxon>Ecdysozoa</taxon>
        <taxon>Nematoda</taxon>
        <taxon>Chromadorea</taxon>
        <taxon>Plectida</taxon>
        <taxon>Plectina</taxon>
        <taxon>Plectoidea</taxon>
        <taxon>Plectidae</taxon>
        <taxon>Plectus</taxon>
    </lineage>
</organism>
<feature type="region of interest" description="Disordered" evidence="1">
    <location>
        <begin position="80"/>
        <end position="114"/>
    </location>
</feature>
<accession>A0A914W7P1</accession>
<evidence type="ECO:0000256" key="1">
    <source>
        <dbReference type="SAM" id="MobiDB-lite"/>
    </source>
</evidence>
<feature type="compositionally biased region" description="Low complexity" evidence="1">
    <location>
        <begin position="102"/>
        <end position="114"/>
    </location>
</feature>
<sequence length="114" mass="12924">MTARHCHYPRSKDSLIRKRRVVTRVSIASGLLARPRNSSPALPHCPDDKPRSRAKAIVCFREPSRLFTRFAVRRLNEPAVRPKPFGRQHGQGHNYVQRSTAPLPHLPLLSSESA</sequence>
<dbReference type="Proteomes" id="UP000887566">
    <property type="component" value="Unplaced"/>
</dbReference>